<evidence type="ECO:0000313" key="1">
    <source>
        <dbReference type="EMBL" id="CBF69465.1"/>
    </source>
</evidence>
<organism evidence="1 2">
    <name type="scientific">Emericella nidulans (strain FGSC A4 / ATCC 38163 / CBS 112.46 / NRRL 194 / M139)</name>
    <name type="common">Aspergillus nidulans</name>
    <dbReference type="NCBI Taxonomy" id="227321"/>
    <lineage>
        <taxon>Eukaryota</taxon>
        <taxon>Fungi</taxon>
        <taxon>Dikarya</taxon>
        <taxon>Ascomycota</taxon>
        <taxon>Pezizomycotina</taxon>
        <taxon>Eurotiomycetes</taxon>
        <taxon>Eurotiomycetidae</taxon>
        <taxon>Eurotiales</taxon>
        <taxon>Aspergillaceae</taxon>
        <taxon>Aspergillus</taxon>
        <taxon>Aspergillus subgen. Nidulantes</taxon>
    </lineage>
</organism>
<evidence type="ECO:0000313" key="2">
    <source>
        <dbReference type="Proteomes" id="UP000000560"/>
    </source>
</evidence>
<gene>
    <name evidence="1" type="ORF">ANIA_10817</name>
</gene>
<proteinExistence type="predicted"/>
<dbReference type="AlphaFoldDB" id="C8V0E3"/>
<dbReference type="Proteomes" id="UP000000560">
    <property type="component" value="Chromosome I"/>
</dbReference>
<dbReference type="RefSeq" id="XP_050466924.1">
    <property type="nucleotide sequence ID" value="XM_050612375.1"/>
</dbReference>
<reference evidence="2" key="1">
    <citation type="journal article" date="2005" name="Nature">
        <title>Sequencing of Aspergillus nidulans and comparative analysis with A. fumigatus and A. oryzae.</title>
        <authorList>
            <person name="Galagan J.E."/>
            <person name="Calvo S.E."/>
            <person name="Cuomo C."/>
            <person name="Ma L.J."/>
            <person name="Wortman J.R."/>
            <person name="Batzoglou S."/>
            <person name="Lee S.I."/>
            <person name="Basturkmen M."/>
            <person name="Spevak C.C."/>
            <person name="Clutterbuck J."/>
            <person name="Kapitonov V."/>
            <person name="Jurka J."/>
            <person name="Scazzocchio C."/>
            <person name="Farman M."/>
            <person name="Butler J."/>
            <person name="Purcell S."/>
            <person name="Harris S."/>
            <person name="Braus G.H."/>
            <person name="Draht O."/>
            <person name="Busch S."/>
            <person name="D'Enfert C."/>
            <person name="Bouchier C."/>
            <person name="Goldman G.H."/>
            <person name="Bell-Pedersen D."/>
            <person name="Griffiths-Jones S."/>
            <person name="Doonan J.H."/>
            <person name="Yu J."/>
            <person name="Vienken K."/>
            <person name="Pain A."/>
            <person name="Freitag M."/>
            <person name="Selker E.U."/>
            <person name="Archer D.B."/>
            <person name="Penalva M.A."/>
            <person name="Oakley B.R."/>
            <person name="Momany M."/>
            <person name="Tanaka T."/>
            <person name="Kumagai T."/>
            <person name="Asai K."/>
            <person name="Machida M."/>
            <person name="Nierman W.C."/>
            <person name="Denning D.W."/>
            <person name="Caddick M."/>
            <person name="Hynes M."/>
            <person name="Paoletti M."/>
            <person name="Fischer R."/>
            <person name="Miller B."/>
            <person name="Dyer P."/>
            <person name="Sachs M.S."/>
            <person name="Osmani S.A."/>
            <person name="Birren B.W."/>
        </authorList>
    </citation>
    <scope>NUCLEOTIDE SEQUENCE [LARGE SCALE GENOMIC DNA]</scope>
    <source>
        <strain evidence="2">FGSC A4 / ATCC 38163 / CBS 112.46 / NRRL 194 / M139</strain>
    </source>
</reference>
<keyword evidence="2" id="KW-1185">Reference proteome</keyword>
<dbReference type="EMBL" id="BN001301">
    <property type="protein sequence ID" value="CBF69465.1"/>
    <property type="molecule type" value="Genomic_DNA"/>
</dbReference>
<reference evidence="2" key="2">
    <citation type="journal article" date="2009" name="Fungal Genet. Biol.">
        <title>The 2008 update of the Aspergillus nidulans genome annotation: a community effort.</title>
        <authorList>
            <person name="Wortman J.R."/>
            <person name="Gilsenan J.M."/>
            <person name="Joardar V."/>
            <person name="Deegan J."/>
            <person name="Clutterbuck J."/>
            <person name="Andersen M.R."/>
            <person name="Archer D."/>
            <person name="Bencina M."/>
            <person name="Braus G."/>
            <person name="Coutinho P."/>
            <person name="von Dohren H."/>
            <person name="Doonan J."/>
            <person name="Driessen A.J."/>
            <person name="Durek P."/>
            <person name="Espeso E."/>
            <person name="Fekete E."/>
            <person name="Flipphi M."/>
            <person name="Estrada C.G."/>
            <person name="Geysens S."/>
            <person name="Goldman G."/>
            <person name="de Groot P.W."/>
            <person name="Hansen K."/>
            <person name="Harris S.D."/>
            <person name="Heinekamp T."/>
            <person name="Helmstaedt K."/>
            <person name="Henrissat B."/>
            <person name="Hofmann G."/>
            <person name="Homan T."/>
            <person name="Horio T."/>
            <person name="Horiuchi H."/>
            <person name="James S."/>
            <person name="Jones M."/>
            <person name="Karaffa L."/>
            <person name="Karanyi Z."/>
            <person name="Kato M."/>
            <person name="Keller N."/>
            <person name="Kelly D.E."/>
            <person name="Kiel J.A."/>
            <person name="Kim J.M."/>
            <person name="van der Klei I.J."/>
            <person name="Klis F.M."/>
            <person name="Kovalchuk A."/>
            <person name="Krasevec N."/>
            <person name="Kubicek C.P."/>
            <person name="Liu B."/>
            <person name="Maccabe A."/>
            <person name="Meyer V."/>
            <person name="Mirabito P."/>
            <person name="Miskei M."/>
            <person name="Mos M."/>
            <person name="Mullins J."/>
            <person name="Nelson D.R."/>
            <person name="Nielsen J."/>
            <person name="Oakley B.R."/>
            <person name="Osmani S.A."/>
            <person name="Pakula T."/>
            <person name="Paszewski A."/>
            <person name="Paulsen I."/>
            <person name="Pilsyk S."/>
            <person name="Pocsi I."/>
            <person name="Punt P.J."/>
            <person name="Ram A.F."/>
            <person name="Ren Q."/>
            <person name="Robellet X."/>
            <person name="Robson G."/>
            <person name="Seiboth B."/>
            <person name="van Solingen P."/>
            <person name="Specht T."/>
            <person name="Sun J."/>
            <person name="Taheri-Talesh N."/>
            <person name="Takeshita N."/>
            <person name="Ussery D."/>
            <person name="vanKuyk P.A."/>
            <person name="Visser H."/>
            <person name="van de Vondervoort P.J."/>
            <person name="de Vries R.P."/>
            <person name="Walton J."/>
            <person name="Xiang X."/>
            <person name="Xiong Y."/>
            <person name="Zeng A.P."/>
            <person name="Brandt B.W."/>
            <person name="Cornell M.J."/>
            <person name="van den Hondel C.A."/>
            <person name="Visser J."/>
            <person name="Oliver S.G."/>
            <person name="Turner G."/>
        </authorList>
    </citation>
    <scope>GENOME REANNOTATION</scope>
    <source>
        <strain evidence="2">FGSC A4 / ATCC 38163 / CBS 112.46 / NRRL 194 / M139</strain>
    </source>
</reference>
<dbReference type="KEGG" id="ani:ANIA_10817"/>
<dbReference type="GeneID" id="74896619"/>
<dbReference type="InParanoid" id="C8V0E3"/>
<dbReference type="HOGENOM" id="CLU_2196937_0_0_1"/>
<name>C8V0E3_EMENI</name>
<protein>
    <submittedName>
        <fullName evidence="1">Uncharacterized protein</fullName>
    </submittedName>
</protein>
<sequence length="108" mass="12043">MVRMSLGYPIDDDCPIRQASTWQEGWRYCWEAGACACDRSPYRLQPHSFRASSSLPATNHCLVHLFDATAEDGPANAIVTYHCKGRWGLLGMPSRTIGPEATDCRIEP</sequence>
<accession>C8V0E3</accession>